<dbReference type="NCBIfam" id="TIGR03072">
    <property type="entry name" value="release_prfH"/>
    <property type="match status" value="1"/>
</dbReference>
<evidence type="ECO:0000313" key="3">
    <source>
        <dbReference type="EMBL" id="ELR64444.1"/>
    </source>
</evidence>
<accession>L8JA61</accession>
<feature type="domain" description="Prokaryotic-type class I peptide chain release factors" evidence="2">
    <location>
        <begin position="113"/>
        <end position="129"/>
    </location>
</feature>
<keyword evidence="4" id="KW-1185">Reference proteome</keyword>
<dbReference type="AlphaFoldDB" id="L8JA61"/>
<dbReference type="Pfam" id="PF00472">
    <property type="entry name" value="RF-1"/>
    <property type="match status" value="1"/>
</dbReference>
<gene>
    <name evidence="3" type="ORF">C942_02468</name>
</gene>
<dbReference type="Proteomes" id="UP000011134">
    <property type="component" value="Unassembled WGS sequence"/>
</dbReference>
<dbReference type="PANTHER" id="PTHR43804:SF9">
    <property type="entry name" value="PEPTIDE CHAIN RELEASE FACTOR HOMOLOG-RELATED"/>
    <property type="match status" value="1"/>
</dbReference>
<dbReference type="Gene3D" id="3.30.160.20">
    <property type="match status" value="1"/>
</dbReference>
<name>L8JA61_9GAMM</name>
<dbReference type="PROSITE" id="PS00745">
    <property type="entry name" value="RF_PROK_I"/>
    <property type="match status" value="1"/>
</dbReference>
<protein>
    <submittedName>
        <fullName evidence="3">Peptide chain release factor</fullName>
    </submittedName>
</protein>
<dbReference type="InterPro" id="IPR017509">
    <property type="entry name" value="PrfH"/>
</dbReference>
<reference evidence="3 4" key="1">
    <citation type="submission" date="2012-12" db="EMBL/GenBank/DDBJ databases">
        <title>Genome Assembly of Photobacterium sp. AK15.</title>
        <authorList>
            <person name="Khatri I."/>
            <person name="Vaidya B."/>
            <person name="Srinivas T.N.R."/>
            <person name="Subramanian S."/>
            <person name="Pinnaka A."/>
        </authorList>
    </citation>
    <scope>NUCLEOTIDE SEQUENCE [LARGE SCALE GENOMIC DNA]</scope>
    <source>
        <strain evidence="3 4">AK15</strain>
    </source>
</reference>
<evidence type="ECO:0000256" key="1">
    <source>
        <dbReference type="ARBA" id="ARBA00010835"/>
    </source>
</evidence>
<dbReference type="GO" id="GO:0003747">
    <property type="term" value="F:translation release factor activity"/>
    <property type="evidence" value="ECO:0007669"/>
    <property type="project" value="InterPro"/>
</dbReference>
<dbReference type="EMBL" id="AMZO01000026">
    <property type="protein sequence ID" value="ELR64444.1"/>
    <property type="molecule type" value="Genomic_DNA"/>
</dbReference>
<dbReference type="Gene3D" id="3.30.70.1660">
    <property type="match status" value="1"/>
</dbReference>
<comment type="caution">
    <text evidence="3">The sequence shown here is derived from an EMBL/GenBank/DDBJ whole genome shotgun (WGS) entry which is preliminary data.</text>
</comment>
<dbReference type="SUPFAM" id="SSF75620">
    <property type="entry name" value="Release factor"/>
    <property type="match status" value="1"/>
</dbReference>
<evidence type="ECO:0000313" key="4">
    <source>
        <dbReference type="Proteomes" id="UP000011134"/>
    </source>
</evidence>
<evidence type="ECO:0000259" key="2">
    <source>
        <dbReference type="PROSITE" id="PS00745"/>
    </source>
</evidence>
<dbReference type="InterPro" id="IPR000352">
    <property type="entry name" value="Pep_chain_release_fac_I"/>
</dbReference>
<dbReference type="InterPro" id="IPR050057">
    <property type="entry name" value="Prokaryotic/Mito_RF"/>
</dbReference>
<dbReference type="PANTHER" id="PTHR43804">
    <property type="entry name" value="LD18447P"/>
    <property type="match status" value="1"/>
</dbReference>
<dbReference type="PATRIC" id="fig|1056511.3.peg.3542"/>
<dbReference type="InterPro" id="IPR045853">
    <property type="entry name" value="Pep_chain_release_fac_I_sf"/>
</dbReference>
<organism evidence="3 4">
    <name type="scientific">Photobacterium marinum</name>
    <dbReference type="NCBI Taxonomy" id="1056511"/>
    <lineage>
        <taxon>Bacteria</taxon>
        <taxon>Pseudomonadati</taxon>
        <taxon>Pseudomonadota</taxon>
        <taxon>Gammaproteobacteria</taxon>
        <taxon>Vibrionales</taxon>
        <taxon>Vibrionaceae</taxon>
        <taxon>Photobacterium</taxon>
    </lineage>
</organism>
<comment type="similarity">
    <text evidence="1">Belongs to the prokaryotic/mitochondrial release factor family.</text>
</comment>
<proteinExistence type="inferred from homology"/>
<sequence>MLQLSAGQGPAECCLAVQQALRQLEKEAIQQKVTITVLEALEGPVKGSMRSVLVGLDGDASTTLTTRWVGSVLWVCKSPLRPKHGRKNWFISCRLFEDADAVLDSEVTFQACRSSGAGGQHVNKTNSAVHATHLATGISVKVQTERSQHANKRLAKALLAHKLAELREKQVSAQAQERWLAHLQLERGNPVRVFKGERFKEA</sequence>